<accession>A0AA39K716</accession>
<dbReference type="Proteomes" id="UP001175211">
    <property type="component" value="Unassembled WGS sequence"/>
</dbReference>
<comment type="caution">
    <text evidence="1">The sequence shown here is derived from an EMBL/GenBank/DDBJ whole genome shotgun (WGS) entry which is preliminary data.</text>
</comment>
<dbReference type="AlphaFoldDB" id="A0AA39K716"/>
<dbReference type="GeneID" id="85361237"/>
<evidence type="ECO:0000313" key="1">
    <source>
        <dbReference type="EMBL" id="KAK0455547.1"/>
    </source>
</evidence>
<evidence type="ECO:0000313" key="2">
    <source>
        <dbReference type="Proteomes" id="UP001175211"/>
    </source>
</evidence>
<organism evidence="1 2">
    <name type="scientific">Armillaria tabescens</name>
    <name type="common">Ringless honey mushroom</name>
    <name type="synonym">Agaricus tabescens</name>
    <dbReference type="NCBI Taxonomy" id="1929756"/>
    <lineage>
        <taxon>Eukaryota</taxon>
        <taxon>Fungi</taxon>
        <taxon>Dikarya</taxon>
        <taxon>Basidiomycota</taxon>
        <taxon>Agaricomycotina</taxon>
        <taxon>Agaricomycetes</taxon>
        <taxon>Agaricomycetidae</taxon>
        <taxon>Agaricales</taxon>
        <taxon>Marasmiineae</taxon>
        <taxon>Physalacriaceae</taxon>
        <taxon>Desarmillaria</taxon>
    </lineage>
</organism>
<reference evidence="1" key="1">
    <citation type="submission" date="2023-06" db="EMBL/GenBank/DDBJ databases">
        <authorList>
            <consortium name="Lawrence Berkeley National Laboratory"/>
            <person name="Ahrendt S."/>
            <person name="Sahu N."/>
            <person name="Indic B."/>
            <person name="Wong-Bajracharya J."/>
            <person name="Merenyi Z."/>
            <person name="Ke H.-M."/>
            <person name="Monk M."/>
            <person name="Kocsube S."/>
            <person name="Drula E."/>
            <person name="Lipzen A."/>
            <person name="Balint B."/>
            <person name="Henrissat B."/>
            <person name="Andreopoulos B."/>
            <person name="Martin F.M."/>
            <person name="Harder C.B."/>
            <person name="Rigling D."/>
            <person name="Ford K.L."/>
            <person name="Foster G.D."/>
            <person name="Pangilinan J."/>
            <person name="Papanicolaou A."/>
            <person name="Barry K."/>
            <person name="LaButti K."/>
            <person name="Viragh M."/>
            <person name="Koriabine M."/>
            <person name="Yan M."/>
            <person name="Riley R."/>
            <person name="Champramary S."/>
            <person name="Plett K.L."/>
            <person name="Tsai I.J."/>
            <person name="Slot J."/>
            <person name="Sipos G."/>
            <person name="Plett J."/>
            <person name="Nagy L.G."/>
            <person name="Grigoriev I.V."/>
        </authorList>
    </citation>
    <scope>NUCLEOTIDE SEQUENCE</scope>
    <source>
        <strain evidence="1">CCBAS 213</strain>
    </source>
</reference>
<name>A0AA39K716_ARMTA</name>
<dbReference type="RefSeq" id="XP_060329057.1">
    <property type="nucleotide sequence ID" value="XM_060477689.1"/>
</dbReference>
<proteinExistence type="predicted"/>
<dbReference type="EMBL" id="JAUEPS010000025">
    <property type="protein sequence ID" value="KAK0455547.1"/>
    <property type="molecule type" value="Genomic_DNA"/>
</dbReference>
<keyword evidence="2" id="KW-1185">Reference proteome</keyword>
<protein>
    <submittedName>
        <fullName evidence="1">Uncharacterized protein</fullName>
    </submittedName>
</protein>
<gene>
    <name evidence="1" type="ORF">EV420DRAFT_1644775</name>
</gene>
<sequence>MLSVSIAQPSRGLKGPAAAVADGALLLRPQMESLARDFICAVDTSTGGVLCEGYRLCSGYVHRWDPFRKISPVQWYSVVTSAGGVLREGCHQSGAAGERKMDMELGYIFKTGDEEQGYIRGGLTDAAWRKLGWASSAATVVEQLAGISLVQDIHKAENTFTISPNFRSPWDRLWISLHPIKSEQDDSSNTYEIHTYPPSENAEYGLPDRVTLTG</sequence>